<dbReference type="OrthoDB" id="7869097at2759"/>
<dbReference type="PIRSF" id="PIRSF000857">
    <property type="entry name" value="PAPS_reductase"/>
    <property type="match status" value="1"/>
</dbReference>
<dbReference type="EMBL" id="ML213504">
    <property type="protein sequence ID" value="TFK55396.1"/>
    <property type="molecule type" value="Genomic_DNA"/>
</dbReference>
<dbReference type="PANTHER" id="PTHR46509:SF1">
    <property type="entry name" value="PHOSPHOADENOSINE PHOSPHOSULFATE REDUCTASE"/>
    <property type="match status" value="1"/>
</dbReference>
<dbReference type="InterPro" id="IPR014729">
    <property type="entry name" value="Rossmann-like_a/b/a_fold"/>
</dbReference>
<keyword evidence="2" id="KW-0560">Oxidoreductase</keyword>
<name>A0A5C3NFZ4_9AGAM</name>
<dbReference type="NCBIfam" id="NF002537">
    <property type="entry name" value="PRK02090.1"/>
    <property type="match status" value="1"/>
</dbReference>
<feature type="region of interest" description="Disordered" evidence="4">
    <location>
        <begin position="260"/>
        <end position="285"/>
    </location>
</feature>
<dbReference type="NCBIfam" id="TIGR02057">
    <property type="entry name" value="PAPS_reductase"/>
    <property type="match status" value="1"/>
</dbReference>
<evidence type="ECO:0000256" key="2">
    <source>
        <dbReference type="ARBA" id="ARBA00023002"/>
    </source>
</evidence>
<evidence type="ECO:0000256" key="3">
    <source>
        <dbReference type="ARBA" id="ARBA00024327"/>
    </source>
</evidence>
<dbReference type="Proteomes" id="UP000305948">
    <property type="component" value="Unassembled WGS sequence"/>
</dbReference>
<dbReference type="InterPro" id="IPR004511">
    <property type="entry name" value="PAPS/APS_Rdtase"/>
</dbReference>
<dbReference type="InterPro" id="IPR011800">
    <property type="entry name" value="PAPS_reductase_CysH"/>
</dbReference>
<dbReference type="Pfam" id="PF01507">
    <property type="entry name" value="PAPS_reduct"/>
    <property type="match status" value="1"/>
</dbReference>
<dbReference type="NCBIfam" id="TIGR00434">
    <property type="entry name" value="cysH"/>
    <property type="match status" value="1"/>
</dbReference>
<dbReference type="CDD" id="cd23945">
    <property type="entry name" value="PAPS_reductase"/>
    <property type="match status" value="1"/>
</dbReference>
<dbReference type="STRING" id="5364.A0A5C3NFZ4"/>
<reference evidence="6 7" key="1">
    <citation type="journal article" date="2019" name="Nat. Ecol. Evol.">
        <title>Megaphylogeny resolves global patterns of mushroom evolution.</title>
        <authorList>
            <person name="Varga T."/>
            <person name="Krizsan K."/>
            <person name="Foldi C."/>
            <person name="Dima B."/>
            <person name="Sanchez-Garcia M."/>
            <person name="Sanchez-Ramirez S."/>
            <person name="Szollosi G.J."/>
            <person name="Szarkandi J.G."/>
            <person name="Papp V."/>
            <person name="Albert L."/>
            <person name="Andreopoulos W."/>
            <person name="Angelini C."/>
            <person name="Antonin V."/>
            <person name="Barry K.W."/>
            <person name="Bougher N.L."/>
            <person name="Buchanan P."/>
            <person name="Buyck B."/>
            <person name="Bense V."/>
            <person name="Catcheside P."/>
            <person name="Chovatia M."/>
            <person name="Cooper J."/>
            <person name="Damon W."/>
            <person name="Desjardin D."/>
            <person name="Finy P."/>
            <person name="Geml J."/>
            <person name="Haridas S."/>
            <person name="Hughes K."/>
            <person name="Justo A."/>
            <person name="Karasinski D."/>
            <person name="Kautmanova I."/>
            <person name="Kiss B."/>
            <person name="Kocsube S."/>
            <person name="Kotiranta H."/>
            <person name="LaButti K.M."/>
            <person name="Lechner B.E."/>
            <person name="Liimatainen K."/>
            <person name="Lipzen A."/>
            <person name="Lukacs Z."/>
            <person name="Mihaltcheva S."/>
            <person name="Morgado L.N."/>
            <person name="Niskanen T."/>
            <person name="Noordeloos M.E."/>
            <person name="Ohm R.A."/>
            <person name="Ortiz-Santana B."/>
            <person name="Ovrebo C."/>
            <person name="Racz N."/>
            <person name="Riley R."/>
            <person name="Savchenko A."/>
            <person name="Shiryaev A."/>
            <person name="Soop K."/>
            <person name="Spirin V."/>
            <person name="Szebenyi C."/>
            <person name="Tomsovsky M."/>
            <person name="Tulloss R.E."/>
            <person name="Uehling J."/>
            <person name="Grigoriev I.V."/>
            <person name="Vagvolgyi C."/>
            <person name="Papp T."/>
            <person name="Martin F.M."/>
            <person name="Miettinen O."/>
            <person name="Hibbett D.S."/>
            <person name="Nagy L.G."/>
        </authorList>
    </citation>
    <scope>NUCLEOTIDE SEQUENCE [LARGE SCALE GENOMIC DNA]</scope>
    <source>
        <strain evidence="6 7">OMC1185</strain>
    </source>
</reference>
<organism evidence="6 7">
    <name type="scientific">Heliocybe sulcata</name>
    <dbReference type="NCBI Taxonomy" id="5364"/>
    <lineage>
        <taxon>Eukaryota</taxon>
        <taxon>Fungi</taxon>
        <taxon>Dikarya</taxon>
        <taxon>Basidiomycota</taxon>
        <taxon>Agaricomycotina</taxon>
        <taxon>Agaricomycetes</taxon>
        <taxon>Gloeophyllales</taxon>
        <taxon>Gloeophyllaceae</taxon>
        <taxon>Heliocybe</taxon>
    </lineage>
</organism>
<evidence type="ECO:0000313" key="7">
    <source>
        <dbReference type="Proteomes" id="UP000305948"/>
    </source>
</evidence>
<dbReference type="PANTHER" id="PTHR46509">
    <property type="entry name" value="PHOSPHOADENOSINE PHOSPHOSULFATE REDUCTASE"/>
    <property type="match status" value="1"/>
</dbReference>
<accession>A0A5C3NFZ4</accession>
<keyword evidence="7" id="KW-1185">Reference proteome</keyword>
<evidence type="ECO:0000259" key="5">
    <source>
        <dbReference type="Pfam" id="PF01507"/>
    </source>
</evidence>
<dbReference type="InterPro" id="IPR002500">
    <property type="entry name" value="PAPS_reduct_dom"/>
</dbReference>
<evidence type="ECO:0000256" key="1">
    <source>
        <dbReference type="ARBA" id="ARBA00009732"/>
    </source>
</evidence>
<evidence type="ECO:0000313" key="6">
    <source>
        <dbReference type="EMBL" id="TFK55396.1"/>
    </source>
</evidence>
<dbReference type="GO" id="GO:0004604">
    <property type="term" value="F:phosphoadenylyl-sulfate reductase (thioredoxin) activity"/>
    <property type="evidence" value="ECO:0007669"/>
    <property type="project" value="InterPro"/>
</dbReference>
<dbReference type="AlphaFoldDB" id="A0A5C3NFZ4"/>
<comment type="pathway">
    <text evidence="3">Sulfur metabolism; hydrogen sulfide biosynthesis; sulfite from sulfate.</text>
</comment>
<dbReference type="SUPFAM" id="SSF52402">
    <property type="entry name" value="Adenine nucleotide alpha hydrolases-like"/>
    <property type="match status" value="1"/>
</dbReference>
<dbReference type="GO" id="GO:0019379">
    <property type="term" value="P:sulfate assimilation, phosphoadenylyl sulfate reduction by phosphoadenylyl-sulfate reductase (thioredoxin)"/>
    <property type="evidence" value="ECO:0007669"/>
    <property type="project" value="InterPro"/>
</dbReference>
<comment type="similarity">
    <text evidence="1">Belongs to the PAPS reductase family. CysH subfamily.</text>
</comment>
<protein>
    <submittedName>
        <fullName evidence="6">Phosphoadenylyl-sulfate reductase</fullName>
    </submittedName>
</protein>
<feature type="domain" description="Phosphoadenosine phosphosulphate reductase" evidence="5">
    <location>
        <begin position="48"/>
        <end position="219"/>
    </location>
</feature>
<dbReference type="HAMAP" id="MF_00063">
    <property type="entry name" value="CysH"/>
    <property type="match status" value="1"/>
</dbReference>
<sequence>MSNSEPTFSKPLQLPLSQEELDRINSYLSTLTPQEILKWGTEHLPDLYQTTAFGLTGLVAIDMLSKLTSNPPPLIFIDTLYHFPETLELVEEVKTRYSRDVLIYKPYDCNTAEEFEARYGQKLWETDEDTYDFAVKVEPAKRAYDELGVKSVITGRRASQGGDRASLKPLEVDSTGLLKLNPLFAWNFSLVEHYVKENNVPRNKLLDQGYRSIGDWHSTIKSGEGDAGERAGRWAGKKEKTECGLHKDYFAMKAAAKKRDQELKAQQEAQSSLATVSPSVEPTAA</sequence>
<proteinExistence type="inferred from homology"/>
<gene>
    <name evidence="6" type="ORF">OE88DRAFT_1651690</name>
</gene>
<evidence type="ECO:0000256" key="4">
    <source>
        <dbReference type="SAM" id="MobiDB-lite"/>
    </source>
</evidence>
<dbReference type="Gene3D" id="3.40.50.620">
    <property type="entry name" value="HUPs"/>
    <property type="match status" value="1"/>
</dbReference>
<feature type="compositionally biased region" description="Polar residues" evidence="4">
    <location>
        <begin position="267"/>
        <end position="285"/>
    </location>
</feature>
<dbReference type="GO" id="GO:0005737">
    <property type="term" value="C:cytoplasm"/>
    <property type="evidence" value="ECO:0007669"/>
    <property type="project" value="TreeGrafter"/>
</dbReference>